<dbReference type="SUPFAM" id="SSF47979">
    <property type="entry name" value="Iron-dependent repressor protein, dimerization domain"/>
    <property type="match status" value="1"/>
</dbReference>
<dbReference type="InterPro" id="IPR036388">
    <property type="entry name" value="WH-like_DNA-bd_sf"/>
</dbReference>
<evidence type="ECO:0000256" key="2">
    <source>
        <dbReference type="ARBA" id="ARBA00011738"/>
    </source>
</evidence>
<feature type="domain" description="Iron dependent repressor metal binding and dimerisation" evidence="3">
    <location>
        <begin position="11"/>
        <end position="67"/>
    </location>
</feature>
<dbReference type="GO" id="GO:0046983">
    <property type="term" value="F:protein dimerization activity"/>
    <property type="evidence" value="ECO:0007669"/>
    <property type="project" value="InterPro"/>
</dbReference>
<accession>A0A645F1G0</accession>
<dbReference type="GO" id="GO:0046914">
    <property type="term" value="F:transition metal ion binding"/>
    <property type="evidence" value="ECO:0007669"/>
    <property type="project" value="InterPro"/>
</dbReference>
<comment type="subcellular location">
    <subcellularLocation>
        <location evidence="1">Cytoplasm</location>
    </subcellularLocation>
</comment>
<comment type="caution">
    <text evidence="4">The sequence shown here is derived from an EMBL/GenBank/DDBJ whole genome shotgun (WGS) entry which is preliminary data.</text>
</comment>
<evidence type="ECO:0000313" key="4">
    <source>
        <dbReference type="EMBL" id="MPN07506.1"/>
    </source>
</evidence>
<evidence type="ECO:0000256" key="1">
    <source>
        <dbReference type="ARBA" id="ARBA00004496"/>
    </source>
</evidence>
<dbReference type="InterPro" id="IPR036421">
    <property type="entry name" value="Fe_dep_repressor_sf"/>
</dbReference>
<protein>
    <recommendedName>
        <fullName evidence="3">Iron dependent repressor metal binding and dimerisation domain-containing protein</fullName>
    </recommendedName>
</protein>
<gene>
    <name evidence="4" type="ORF">SDC9_154776</name>
</gene>
<dbReference type="InterPro" id="IPR001367">
    <property type="entry name" value="Fe_dep_repressor"/>
</dbReference>
<proteinExistence type="predicted"/>
<dbReference type="InterPro" id="IPR050536">
    <property type="entry name" value="DtxR_MntR_Metal-Reg"/>
</dbReference>
<dbReference type="PANTHER" id="PTHR33238:SF11">
    <property type="entry name" value="TRANSCRIPTIONAL REGULATOR MNTR"/>
    <property type="match status" value="1"/>
</dbReference>
<dbReference type="Gene3D" id="1.10.10.10">
    <property type="entry name" value="Winged helix-like DNA-binding domain superfamily/Winged helix DNA-binding domain"/>
    <property type="match status" value="1"/>
</dbReference>
<sequence length="73" mass="8356">MNEKYREVFLTPEGFRLAQFTATKHHVIRRFLIQVLRVDSAVADEDACAIEHVISSTSVSAMEEYLKGHYDGQ</sequence>
<dbReference type="EMBL" id="VSSQ01053474">
    <property type="protein sequence ID" value="MPN07506.1"/>
    <property type="molecule type" value="Genomic_DNA"/>
</dbReference>
<comment type="subunit">
    <text evidence="2">Homodimer.</text>
</comment>
<dbReference type="Pfam" id="PF02742">
    <property type="entry name" value="Fe_dep_repr_C"/>
    <property type="match status" value="1"/>
</dbReference>
<evidence type="ECO:0000259" key="3">
    <source>
        <dbReference type="Pfam" id="PF02742"/>
    </source>
</evidence>
<organism evidence="4">
    <name type="scientific">bioreactor metagenome</name>
    <dbReference type="NCBI Taxonomy" id="1076179"/>
    <lineage>
        <taxon>unclassified sequences</taxon>
        <taxon>metagenomes</taxon>
        <taxon>ecological metagenomes</taxon>
    </lineage>
</organism>
<reference evidence="4" key="1">
    <citation type="submission" date="2019-08" db="EMBL/GenBank/DDBJ databases">
        <authorList>
            <person name="Kucharzyk K."/>
            <person name="Murdoch R.W."/>
            <person name="Higgins S."/>
            <person name="Loffler F."/>
        </authorList>
    </citation>
    <scope>NUCLEOTIDE SEQUENCE</scope>
</reference>
<dbReference type="AlphaFoldDB" id="A0A645F1G0"/>
<name>A0A645F1G0_9ZZZZ</name>
<dbReference type="GO" id="GO:0005737">
    <property type="term" value="C:cytoplasm"/>
    <property type="evidence" value="ECO:0007669"/>
    <property type="project" value="UniProtKB-SubCell"/>
</dbReference>
<dbReference type="PANTHER" id="PTHR33238">
    <property type="entry name" value="IRON (METAL) DEPENDENT REPRESSOR, DTXR FAMILY"/>
    <property type="match status" value="1"/>
</dbReference>